<reference evidence="1" key="1">
    <citation type="journal article" date="2025" name="Int. J. Syst. Evol. Microbiol.">
        <title>Inconstantimicrobium mannanitabidum sp. nov., a novel member of the family Clostridiaceae isolated from anoxic soil under the treatment of reductive soil disinfestation.</title>
        <authorList>
            <person name="Ueki A."/>
            <person name="Tonouchi A."/>
            <person name="Honma S."/>
            <person name="Kaku N."/>
            <person name="Ueki K."/>
        </authorList>
    </citation>
    <scope>NUCLEOTIDE SEQUENCE</scope>
    <source>
        <strain evidence="1">TW13</strain>
    </source>
</reference>
<dbReference type="EMBL" id="BROD01000001">
    <property type="protein sequence ID" value="GKX66983.1"/>
    <property type="molecule type" value="Genomic_DNA"/>
</dbReference>
<accession>A0ACB5RCK6</accession>
<protein>
    <submittedName>
        <fullName evidence="1">Uncharacterized protein</fullName>
    </submittedName>
</protein>
<evidence type="ECO:0000313" key="1">
    <source>
        <dbReference type="EMBL" id="GKX66983.1"/>
    </source>
</evidence>
<name>A0ACB5RCK6_9CLOT</name>
<proteinExistence type="predicted"/>
<organism evidence="1 2">
    <name type="scientific">Inconstantimicrobium mannanitabidum</name>
    <dbReference type="NCBI Taxonomy" id="1604901"/>
    <lineage>
        <taxon>Bacteria</taxon>
        <taxon>Bacillati</taxon>
        <taxon>Bacillota</taxon>
        <taxon>Clostridia</taxon>
        <taxon>Eubacteriales</taxon>
        <taxon>Clostridiaceae</taxon>
        <taxon>Inconstantimicrobium</taxon>
    </lineage>
</organism>
<dbReference type="Proteomes" id="UP001058074">
    <property type="component" value="Unassembled WGS sequence"/>
</dbReference>
<gene>
    <name evidence="1" type="ORF">rsdtw13_22410</name>
</gene>
<evidence type="ECO:0000313" key="2">
    <source>
        <dbReference type="Proteomes" id="UP001058074"/>
    </source>
</evidence>
<comment type="caution">
    <text evidence="1">The sequence shown here is derived from an EMBL/GenBank/DDBJ whole genome shotgun (WGS) entry which is preliminary data.</text>
</comment>
<keyword evidence="2" id="KW-1185">Reference proteome</keyword>
<sequence>MKVEDFYDMNCEKGSLIISVCITEDNRTIPFSVKINLYKLTGCKPELVASQQTDCNGQLVFKGLDYGYYRVVEVVNKQQIKPKYIPWNEFEINSDNLWHNIEIINTRVHQECKDEHTESNKCIYNELGTIKVHSILGKCLREPIEGLEVELFRLECCELKEAGCKVTNEKGVAEFQRIPFGKYVIVQKINKCYFTTPCYIKSQLVVLDKDNKKVNVVVVNSIKQI</sequence>